<evidence type="ECO:0000313" key="7">
    <source>
        <dbReference type="Proteomes" id="UP001595443"/>
    </source>
</evidence>
<evidence type="ECO:0000256" key="5">
    <source>
        <dbReference type="SAM" id="Phobius"/>
    </source>
</evidence>
<feature type="transmembrane region" description="Helical" evidence="5">
    <location>
        <begin position="115"/>
        <end position="136"/>
    </location>
</feature>
<dbReference type="Gene3D" id="1.50.10.150">
    <property type="entry name" value="Voltage-dependent anion channel"/>
    <property type="match status" value="1"/>
</dbReference>
<comment type="caution">
    <text evidence="6">The sequence shown here is derived from an EMBL/GenBank/DDBJ whole genome shotgun (WGS) entry which is preliminary data.</text>
</comment>
<dbReference type="CDD" id="cd09322">
    <property type="entry name" value="TDT_TehA_like"/>
    <property type="match status" value="1"/>
</dbReference>
<dbReference type="Proteomes" id="UP001595443">
    <property type="component" value="Unassembled WGS sequence"/>
</dbReference>
<dbReference type="PANTHER" id="PTHR37955">
    <property type="entry name" value="TELLURITE RESISTANCE PROTEIN TEHA"/>
    <property type="match status" value="1"/>
</dbReference>
<dbReference type="EMBL" id="JBHRSK010000004">
    <property type="protein sequence ID" value="MFC2967317.1"/>
    <property type="molecule type" value="Genomic_DNA"/>
</dbReference>
<dbReference type="Pfam" id="PF03595">
    <property type="entry name" value="SLAC1"/>
    <property type="match status" value="1"/>
</dbReference>
<keyword evidence="2 5" id="KW-0812">Transmembrane</keyword>
<proteinExistence type="predicted"/>
<feature type="transmembrane region" description="Helical" evidence="5">
    <location>
        <begin position="148"/>
        <end position="168"/>
    </location>
</feature>
<evidence type="ECO:0000313" key="6">
    <source>
        <dbReference type="EMBL" id="MFC2967317.1"/>
    </source>
</evidence>
<feature type="transmembrane region" description="Helical" evidence="5">
    <location>
        <begin position="20"/>
        <end position="39"/>
    </location>
</feature>
<protein>
    <submittedName>
        <fullName evidence="6">Tellurium resistance protein</fullName>
    </submittedName>
</protein>
<keyword evidence="4 5" id="KW-0472">Membrane</keyword>
<feature type="transmembrane region" description="Helical" evidence="5">
    <location>
        <begin position="89"/>
        <end position="109"/>
    </location>
</feature>
<organism evidence="6 7">
    <name type="scientific">Acidimangrovimonas pyrenivorans</name>
    <dbReference type="NCBI Taxonomy" id="2030798"/>
    <lineage>
        <taxon>Bacteria</taxon>
        <taxon>Pseudomonadati</taxon>
        <taxon>Pseudomonadota</taxon>
        <taxon>Alphaproteobacteria</taxon>
        <taxon>Rhodobacterales</taxon>
        <taxon>Paracoccaceae</taxon>
        <taxon>Acidimangrovimonas</taxon>
    </lineage>
</organism>
<name>A0ABV7AES4_9RHOB</name>
<feature type="transmembrane region" description="Helical" evidence="5">
    <location>
        <begin position="207"/>
        <end position="226"/>
    </location>
</feature>
<gene>
    <name evidence="6" type="ORF">ACFOES_04350</name>
</gene>
<evidence type="ECO:0000256" key="2">
    <source>
        <dbReference type="ARBA" id="ARBA00022692"/>
    </source>
</evidence>
<keyword evidence="7" id="KW-1185">Reference proteome</keyword>
<evidence type="ECO:0000256" key="3">
    <source>
        <dbReference type="ARBA" id="ARBA00022989"/>
    </source>
</evidence>
<dbReference type="InterPro" id="IPR052951">
    <property type="entry name" value="Tellurite_res_ion_channel"/>
</dbReference>
<evidence type="ECO:0000256" key="1">
    <source>
        <dbReference type="ARBA" id="ARBA00004141"/>
    </source>
</evidence>
<feature type="transmembrane region" description="Helical" evidence="5">
    <location>
        <begin position="259"/>
        <end position="279"/>
    </location>
</feature>
<feature type="transmembrane region" description="Helical" evidence="5">
    <location>
        <begin position="51"/>
        <end position="69"/>
    </location>
</feature>
<evidence type="ECO:0000256" key="4">
    <source>
        <dbReference type="ARBA" id="ARBA00023136"/>
    </source>
</evidence>
<sequence length="326" mass="33659">MTPNLQSGQKPGLWRRTPPAIFPPIMGLFGLGLGWRHGAGAFGIGPGLSDMILGAVTLLYLFAVVAYGAKFVRRAAVVAEDLKVLPGRAGLAAMTQSGLLLAATALAYAVPAAQVVLWIALIGHTVLAVLLIRGLIAAPAESRMVTPVWHLSFVGFIIAPLAAIPLGYVLLSQVIFWATLAIALFIWAASAAQALRARVPAPLRPLLAIHLAPAALFTMVASGLGLHGMALAFGLVSLAMVAAMGIGVRWLIAAGFSPLWGAFTFPLAAFANACFALERSGGGEGWRYAGGVGLVAATLIVPPIAVKVLQLWAKGQLAVKTNAATA</sequence>
<dbReference type="InterPro" id="IPR038665">
    <property type="entry name" value="Voltage-dep_anion_channel_sf"/>
</dbReference>
<reference evidence="7" key="1">
    <citation type="journal article" date="2019" name="Int. J. Syst. Evol. Microbiol.">
        <title>The Global Catalogue of Microorganisms (GCM) 10K type strain sequencing project: providing services to taxonomists for standard genome sequencing and annotation.</title>
        <authorList>
            <consortium name="The Broad Institute Genomics Platform"/>
            <consortium name="The Broad Institute Genome Sequencing Center for Infectious Disease"/>
            <person name="Wu L."/>
            <person name="Ma J."/>
        </authorList>
    </citation>
    <scope>NUCLEOTIDE SEQUENCE [LARGE SCALE GENOMIC DNA]</scope>
    <source>
        <strain evidence="7">KCTC 62192</strain>
    </source>
</reference>
<accession>A0ABV7AES4</accession>
<comment type="subcellular location">
    <subcellularLocation>
        <location evidence="1">Membrane</location>
        <topology evidence="1">Multi-pass membrane protein</topology>
    </subcellularLocation>
</comment>
<feature type="transmembrane region" description="Helical" evidence="5">
    <location>
        <begin position="174"/>
        <end position="195"/>
    </location>
</feature>
<keyword evidence="3 5" id="KW-1133">Transmembrane helix</keyword>
<feature type="transmembrane region" description="Helical" evidence="5">
    <location>
        <begin position="285"/>
        <end position="306"/>
    </location>
</feature>
<dbReference type="PANTHER" id="PTHR37955:SF1">
    <property type="entry name" value="DEP DOMAIN-CONTAINING PROTEIN"/>
    <property type="match status" value="1"/>
</dbReference>
<feature type="transmembrane region" description="Helical" evidence="5">
    <location>
        <begin position="232"/>
        <end position="252"/>
    </location>
</feature>
<dbReference type="RefSeq" id="WP_377831954.1">
    <property type="nucleotide sequence ID" value="NZ_JBHRSK010000004.1"/>
</dbReference>
<dbReference type="InterPro" id="IPR004695">
    <property type="entry name" value="SLAC1/Mae1/Ssu1/TehA"/>
</dbReference>